<accession>A0A364N3V8</accession>
<keyword evidence="6" id="KW-0456">Lyase</keyword>
<evidence type="ECO:0000256" key="5">
    <source>
        <dbReference type="SAM" id="MobiDB-lite"/>
    </source>
</evidence>
<feature type="region of interest" description="Disordered" evidence="5">
    <location>
        <begin position="191"/>
        <end position="273"/>
    </location>
</feature>
<keyword evidence="7" id="KW-1185">Reference proteome</keyword>
<evidence type="ECO:0000256" key="3">
    <source>
        <dbReference type="ARBA" id="ARBA00022942"/>
    </source>
</evidence>
<dbReference type="GO" id="GO:0005737">
    <property type="term" value="C:cytoplasm"/>
    <property type="evidence" value="ECO:0007669"/>
    <property type="project" value="TreeGrafter"/>
</dbReference>
<sequence>MLGIDYPDSDEEDVVPATKTELTNNPTAVAQPPEPLSVPALPQQPSASRGPVTGPSQGPTVSPLPADDDVPNDAAPGSPFTTTRALIQNLTLPTVPNFDIPPSPPGSPPQRATAKFAQFLELKKKGQHFNQRLEGSSVLRDPGHSQKLMDFAGITEEETYASTLSEHVAMPVVFPQWAYVEELKASQKRIGKAKEQEKSKPPREAVEFVSASKSGTSSGTGTPSTSTTGKRKELEHRGRDDPSSKSAWKSRSRSPKRRRSKSRERNFLPFPHPEPAMAALYTGAPPQGGPGYSFKQTPTTVPTGERQHGFYPYTDNGGSTLGISGADFTILAGDTRSTSGYNINTRYAPKLFKIGGEGSENKGATIVLSVVGFAADADALKERLDTIVKMYKYQHGKPMSVSACAQRLSHILYNKRFFPYYVHAILGGLDEQGKGALYSYDPVGSYEREQCRAAGAAASLIMPFLDNQVNFKNMYEPGSGVGHELKSKQAQPLPQNHVEDLVRDAFTSAVERHIEVGDGLQMMIITRDGIAETFTPLKRD</sequence>
<dbReference type="GO" id="GO:0004634">
    <property type="term" value="F:phosphopyruvate hydratase activity"/>
    <property type="evidence" value="ECO:0007669"/>
    <property type="project" value="UniProtKB-EC"/>
</dbReference>
<dbReference type="GO" id="GO:0005839">
    <property type="term" value="C:proteasome core complex"/>
    <property type="evidence" value="ECO:0007669"/>
    <property type="project" value="InterPro"/>
</dbReference>
<dbReference type="Proteomes" id="UP000249619">
    <property type="component" value="Unassembled WGS sequence"/>
</dbReference>
<feature type="region of interest" description="Disordered" evidence="5">
    <location>
        <begin position="1"/>
        <end position="83"/>
    </location>
</feature>
<feature type="compositionally biased region" description="Basic and acidic residues" evidence="5">
    <location>
        <begin position="192"/>
        <end position="206"/>
    </location>
</feature>
<dbReference type="Gene3D" id="3.60.20.10">
    <property type="entry name" value="Glutamine Phosphoribosylpyrophosphate, subunit 1, domain 1"/>
    <property type="match status" value="1"/>
</dbReference>
<dbReference type="SUPFAM" id="SSF56235">
    <property type="entry name" value="N-terminal nucleophile aminohydrolases (Ntn hydrolases)"/>
    <property type="match status" value="1"/>
</dbReference>
<dbReference type="Pfam" id="PF07818">
    <property type="entry name" value="HCNGP"/>
    <property type="match status" value="1"/>
</dbReference>
<reference evidence="7" key="1">
    <citation type="submission" date="2018-05" db="EMBL/GenBank/DDBJ databases">
        <title>Draft genome sequence of Stemphylium lycopersici strain CIDEFI 213.</title>
        <authorList>
            <person name="Medina R."/>
            <person name="Franco M.E.E."/>
            <person name="Lucentini C.G."/>
            <person name="Saparrat M.C.N."/>
            <person name="Balatti P.A."/>
        </authorList>
    </citation>
    <scope>NUCLEOTIDE SEQUENCE [LARGE SCALE GENOMIC DNA]</scope>
    <source>
        <strain evidence="7">CIDEFI 213</strain>
    </source>
</reference>
<keyword evidence="2" id="KW-0963">Cytoplasm</keyword>
<proteinExistence type="predicted"/>
<dbReference type="STRING" id="183478.A0A364N3V8"/>
<evidence type="ECO:0000256" key="1">
    <source>
        <dbReference type="ARBA" id="ARBA00004123"/>
    </source>
</evidence>
<dbReference type="InterPro" id="IPR001353">
    <property type="entry name" value="Proteasome_sua/b"/>
</dbReference>
<dbReference type="CDD" id="cd03757">
    <property type="entry name" value="proteasome_beta_type_1"/>
    <property type="match status" value="1"/>
</dbReference>
<comment type="subcellular location">
    <subcellularLocation>
        <location evidence="1">Nucleus</location>
    </subcellularLocation>
</comment>
<evidence type="ECO:0000256" key="4">
    <source>
        <dbReference type="ARBA" id="ARBA00023242"/>
    </source>
</evidence>
<dbReference type="EMBL" id="QGDH01000060">
    <property type="protein sequence ID" value="RAR11100.1"/>
    <property type="molecule type" value="Genomic_DNA"/>
</dbReference>
<evidence type="ECO:0000313" key="6">
    <source>
        <dbReference type="EMBL" id="RAR11100.1"/>
    </source>
</evidence>
<dbReference type="GO" id="GO:0006355">
    <property type="term" value="P:regulation of DNA-templated transcription"/>
    <property type="evidence" value="ECO:0007669"/>
    <property type="project" value="InterPro"/>
</dbReference>
<keyword evidence="4" id="KW-0539">Nucleus</keyword>
<protein>
    <submittedName>
        <fullName evidence="6">N-terminal nucleophile aminohydrolase</fullName>
        <ecNumber evidence="6">4.2.1.11</ecNumber>
    </submittedName>
</protein>
<gene>
    <name evidence="6" type="ORF">DDE83_004743</name>
</gene>
<dbReference type="GO" id="GO:0051603">
    <property type="term" value="P:proteolysis involved in protein catabolic process"/>
    <property type="evidence" value="ECO:0007669"/>
    <property type="project" value="InterPro"/>
</dbReference>
<comment type="caution">
    <text evidence="6">The sequence shown here is derived from an EMBL/GenBank/DDBJ whole genome shotgun (WGS) entry which is preliminary data.</text>
</comment>
<keyword evidence="3" id="KW-0647">Proteasome</keyword>
<feature type="compositionally biased region" description="Basic and acidic residues" evidence="5">
    <location>
        <begin position="230"/>
        <end position="243"/>
    </location>
</feature>
<dbReference type="InterPro" id="IPR012479">
    <property type="entry name" value="SAP30BP"/>
</dbReference>
<dbReference type="GO" id="GO:0005634">
    <property type="term" value="C:nucleus"/>
    <property type="evidence" value="ECO:0007669"/>
    <property type="project" value="UniProtKB-SubCell"/>
</dbReference>
<evidence type="ECO:0000313" key="7">
    <source>
        <dbReference type="Proteomes" id="UP000249619"/>
    </source>
</evidence>
<dbReference type="PANTHER" id="PTHR32194">
    <property type="entry name" value="METALLOPROTEASE TLDD"/>
    <property type="match status" value="1"/>
</dbReference>
<dbReference type="PROSITE" id="PS51476">
    <property type="entry name" value="PROTEASOME_BETA_2"/>
    <property type="match status" value="1"/>
</dbReference>
<dbReference type="GO" id="GO:0016787">
    <property type="term" value="F:hydrolase activity"/>
    <property type="evidence" value="ECO:0007669"/>
    <property type="project" value="UniProtKB-KW"/>
</dbReference>
<dbReference type="Pfam" id="PF00227">
    <property type="entry name" value="Proteasome"/>
    <property type="match status" value="1"/>
</dbReference>
<organism evidence="6 7">
    <name type="scientific">Stemphylium lycopersici</name>
    <name type="common">Tomato gray leaf spot disease fungus</name>
    <name type="synonym">Thyrospora lycopersici</name>
    <dbReference type="NCBI Taxonomy" id="183478"/>
    <lineage>
        <taxon>Eukaryota</taxon>
        <taxon>Fungi</taxon>
        <taxon>Dikarya</taxon>
        <taxon>Ascomycota</taxon>
        <taxon>Pezizomycotina</taxon>
        <taxon>Dothideomycetes</taxon>
        <taxon>Pleosporomycetidae</taxon>
        <taxon>Pleosporales</taxon>
        <taxon>Pleosporineae</taxon>
        <taxon>Pleosporaceae</taxon>
        <taxon>Stemphylium</taxon>
    </lineage>
</organism>
<dbReference type="InterPro" id="IPR029055">
    <property type="entry name" value="Ntn_hydrolases_N"/>
</dbReference>
<dbReference type="AlphaFoldDB" id="A0A364N3V8"/>
<name>A0A364N3V8_STELY</name>
<dbReference type="InterPro" id="IPR023333">
    <property type="entry name" value="Proteasome_suB-type"/>
</dbReference>
<feature type="compositionally biased region" description="Low complexity" evidence="5">
    <location>
        <begin position="212"/>
        <end position="228"/>
    </location>
</feature>
<dbReference type="FunFam" id="3.60.20.10:FF:000027">
    <property type="entry name" value="Proteasome subunit beta type-6"/>
    <property type="match status" value="1"/>
</dbReference>
<keyword evidence="6" id="KW-0378">Hydrolase</keyword>
<dbReference type="EC" id="4.2.1.11" evidence="6"/>
<evidence type="ECO:0000256" key="2">
    <source>
        <dbReference type="ARBA" id="ARBA00022490"/>
    </source>
</evidence>
<dbReference type="PANTHER" id="PTHR32194:SF2">
    <property type="entry name" value="PROTEASOME SUBUNIT BETA TYPE-1"/>
    <property type="match status" value="1"/>
</dbReference>
<feature type="compositionally biased region" description="Basic residues" evidence="5">
    <location>
        <begin position="248"/>
        <end position="262"/>
    </location>
</feature>